<feature type="DNA-binding region" description="H-T-H motif" evidence="4">
    <location>
        <begin position="28"/>
        <end position="47"/>
    </location>
</feature>
<dbReference type="InterPro" id="IPR001647">
    <property type="entry name" value="HTH_TetR"/>
</dbReference>
<dbReference type="GO" id="GO:0000976">
    <property type="term" value="F:transcription cis-regulatory region binding"/>
    <property type="evidence" value="ECO:0007669"/>
    <property type="project" value="TreeGrafter"/>
</dbReference>
<dbReference type="InterPro" id="IPR036271">
    <property type="entry name" value="Tet_transcr_reg_TetR-rel_C_sf"/>
</dbReference>
<organism evidence="6 7">
    <name type="scientific">Entotheonella factor</name>
    <dbReference type="NCBI Taxonomy" id="1429438"/>
    <lineage>
        <taxon>Bacteria</taxon>
        <taxon>Pseudomonadati</taxon>
        <taxon>Nitrospinota/Tectimicrobiota group</taxon>
        <taxon>Candidatus Tectimicrobiota</taxon>
        <taxon>Candidatus Entotheonellia</taxon>
        <taxon>Candidatus Entotheonellales</taxon>
        <taxon>Candidatus Entotheonellaceae</taxon>
        <taxon>Candidatus Entotheonella</taxon>
    </lineage>
</organism>
<keyword evidence="2 4" id="KW-0238">DNA-binding</keyword>
<dbReference type="InterPro" id="IPR050109">
    <property type="entry name" value="HTH-type_TetR-like_transc_reg"/>
</dbReference>
<dbReference type="PATRIC" id="fig|1429438.4.peg.4025"/>
<reference evidence="6 7" key="1">
    <citation type="journal article" date="2014" name="Nature">
        <title>An environmental bacterial taxon with a large and distinct metabolic repertoire.</title>
        <authorList>
            <person name="Wilson M.C."/>
            <person name="Mori T."/>
            <person name="Ruckert C."/>
            <person name="Uria A.R."/>
            <person name="Helf M.J."/>
            <person name="Takada K."/>
            <person name="Gernert C."/>
            <person name="Steffens U.A."/>
            <person name="Heycke N."/>
            <person name="Schmitt S."/>
            <person name="Rinke C."/>
            <person name="Helfrich E.J."/>
            <person name="Brachmann A.O."/>
            <person name="Gurgui C."/>
            <person name="Wakimoto T."/>
            <person name="Kracht M."/>
            <person name="Crusemann M."/>
            <person name="Hentschel U."/>
            <person name="Abe I."/>
            <person name="Matsunaga S."/>
            <person name="Kalinowski J."/>
            <person name="Takeyama H."/>
            <person name="Piel J."/>
        </authorList>
    </citation>
    <scope>NUCLEOTIDE SEQUENCE [LARGE SCALE GENOMIC DNA]</scope>
    <source>
        <strain evidence="7">TSY1</strain>
    </source>
</reference>
<accession>W4LKU4</accession>
<keyword evidence="1" id="KW-0805">Transcription regulation</keyword>
<gene>
    <name evidence="6" type="ORF">ETSY1_20715</name>
</gene>
<dbReference type="PANTHER" id="PTHR30055">
    <property type="entry name" value="HTH-TYPE TRANSCRIPTIONAL REGULATOR RUTR"/>
    <property type="match status" value="1"/>
</dbReference>
<evidence type="ECO:0000259" key="5">
    <source>
        <dbReference type="PROSITE" id="PS50977"/>
    </source>
</evidence>
<evidence type="ECO:0000256" key="1">
    <source>
        <dbReference type="ARBA" id="ARBA00023015"/>
    </source>
</evidence>
<name>W4LKU4_ENTF1</name>
<dbReference type="HOGENOM" id="CLU_069356_38_2_7"/>
<comment type="caution">
    <text evidence="6">The sequence shown here is derived from an EMBL/GenBank/DDBJ whole genome shotgun (WGS) entry which is preliminary data.</text>
</comment>
<dbReference type="GO" id="GO:0003700">
    <property type="term" value="F:DNA-binding transcription factor activity"/>
    <property type="evidence" value="ECO:0007669"/>
    <property type="project" value="TreeGrafter"/>
</dbReference>
<dbReference type="Gene3D" id="1.10.357.10">
    <property type="entry name" value="Tetracycline Repressor, domain 2"/>
    <property type="match status" value="1"/>
</dbReference>
<dbReference type="SUPFAM" id="SSF46689">
    <property type="entry name" value="Homeodomain-like"/>
    <property type="match status" value="1"/>
</dbReference>
<sequence length="184" mass="20270">MKHKHRKTAQQAILDAAAEIFSHNPGASLQEIADRAGVGRATLYRYFPTREKLMRELALEALRQTDEVTAPIRDQAATAKATLEAVVAAVIPLGDRFHFLSSEWAVGQDPEVASIYARQLRELAETVERAKAEGAIASDIPTRWVVSTIDMLIYAAWTSVRDGETTQRDAINLTLRTLFAGLAP</sequence>
<evidence type="ECO:0000313" key="6">
    <source>
        <dbReference type="EMBL" id="ETW97966.1"/>
    </source>
</evidence>
<protein>
    <recommendedName>
        <fullName evidence="5">HTH tetR-type domain-containing protein</fullName>
    </recommendedName>
</protein>
<dbReference type="AlphaFoldDB" id="W4LKU4"/>
<evidence type="ECO:0000256" key="4">
    <source>
        <dbReference type="PROSITE-ProRule" id="PRU00335"/>
    </source>
</evidence>
<dbReference type="InterPro" id="IPR009057">
    <property type="entry name" value="Homeodomain-like_sf"/>
</dbReference>
<dbReference type="Proteomes" id="UP000019141">
    <property type="component" value="Unassembled WGS sequence"/>
</dbReference>
<evidence type="ECO:0000313" key="7">
    <source>
        <dbReference type="Proteomes" id="UP000019141"/>
    </source>
</evidence>
<dbReference type="Pfam" id="PF00440">
    <property type="entry name" value="TetR_N"/>
    <property type="match status" value="1"/>
</dbReference>
<dbReference type="PROSITE" id="PS50977">
    <property type="entry name" value="HTH_TETR_2"/>
    <property type="match status" value="1"/>
</dbReference>
<keyword evidence="7" id="KW-1185">Reference proteome</keyword>
<evidence type="ECO:0000256" key="2">
    <source>
        <dbReference type="ARBA" id="ARBA00023125"/>
    </source>
</evidence>
<dbReference type="SUPFAM" id="SSF48498">
    <property type="entry name" value="Tetracyclin repressor-like, C-terminal domain"/>
    <property type="match status" value="1"/>
</dbReference>
<keyword evidence="3" id="KW-0804">Transcription</keyword>
<dbReference type="EMBL" id="AZHW01000598">
    <property type="protein sequence ID" value="ETW97966.1"/>
    <property type="molecule type" value="Genomic_DNA"/>
</dbReference>
<evidence type="ECO:0000256" key="3">
    <source>
        <dbReference type="ARBA" id="ARBA00023163"/>
    </source>
</evidence>
<proteinExistence type="predicted"/>
<dbReference type="PANTHER" id="PTHR30055:SF234">
    <property type="entry name" value="HTH-TYPE TRANSCRIPTIONAL REGULATOR BETI"/>
    <property type="match status" value="1"/>
</dbReference>
<feature type="domain" description="HTH tetR-type" evidence="5">
    <location>
        <begin position="7"/>
        <end position="65"/>
    </location>
</feature>